<evidence type="ECO:0000313" key="2">
    <source>
        <dbReference type="EMBL" id="KEJ82494.1"/>
    </source>
</evidence>
<name>A0A073HYK0_9SPIT</name>
<keyword evidence="1" id="KW-0175">Coiled coil</keyword>
<accession>A0A073HYK0</accession>
<keyword evidence="3" id="KW-1185">Reference proteome</keyword>
<evidence type="ECO:0000313" key="3">
    <source>
        <dbReference type="Proteomes" id="UP000053232"/>
    </source>
</evidence>
<feature type="coiled-coil region" evidence="1">
    <location>
        <begin position="118"/>
        <end position="155"/>
    </location>
</feature>
<reference evidence="3" key="1">
    <citation type="journal article" date="2014" name="Cell">
        <title>The Architecture of a Scrambled Genome Reveals Massive Levels of Genomic Rearrangement during Development.</title>
        <authorList>
            <person name="Chen X."/>
            <person name="Bracht J.R."/>
            <person name="Goldman A.D."/>
            <person name="Dolzhenko E."/>
            <person name="Clay D.M."/>
            <person name="Swart E.C."/>
            <person name="Perlman D.H."/>
            <person name="Doak T.G."/>
            <person name="Stuart A."/>
            <person name="Amemiya C.T."/>
            <person name="Sebra R.P."/>
            <person name="Landweber L.F."/>
        </authorList>
    </citation>
    <scope>NUCLEOTIDE SEQUENCE [LARGE SCALE GENOMIC DNA]</scope>
    <source>
        <strain evidence="3">JRB310</strain>
    </source>
</reference>
<dbReference type="Proteomes" id="UP000053232">
    <property type="component" value="Unassembled WGS sequence"/>
</dbReference>
<sequence length="176" mass="20927">MLQFLPDQCDWIHLDKRWICDVLMTIDRNGISDMVHQAKQQRLDKMNKSKNLLVNMRPEFAQALNNSLQFSCKLFCFNRTLEQRGRSAFLLKETSQRKRRQRDIEEVKGEESLLNQSKQKYLEQNKRVRQEIMTLQEQVDELADYKNLVMQLHQAGIINEDGNPLQQPHQDNNIQN</sequence>
<proteinExistence type="predicted"/>
<comment type="caution">
    <text evidence="2">The sequence shown here is derived from an EMBL/GenBank/DDBJ whole genome shotgun (WGS) entry which is preliminary data.</text>
</comment>
<protein>
    <submittedName>
        <fullName evidence="2">Uncharacterized protein</fullName>
    </submittedName>
</protein>
<evidence type="ECO:0000256" key="1">
    <source>
        <dbReference type="SAM" id="Coils"/>
    </source>
</evidence>
<dbReference type="AlphaFoldDB" id="A0A073HYK0"/>
<gene>
    <name evidence="2" type="ORF">OXYTRIMIC_198</name>
</gene>
<dbReference type="EMBL" id="ARYC01018202">
    <property type="protein sequence ID" value="KEJ82494.1"/>
    <property type="molecule type" value="Genomic_DNA"/>
</dbReference>
<organism evidence="2 3">
    <name type="scientific">Oxytricha trifallax</name>
    <dbReference type="NCBI Taxonomy" id="1172189"/>
    <lineage>
        <taxon>Eukaryota</taxon>
        <taxon>Sar</taxon>
        <taxon>Alveolata</taxon>
        <taxon>Ciliophora</taxon>
        <taxon>Intramacronucleata</taxon>
        <taxon>Spirotrichea</taxon>
        <taxon>Stichotrichia</taxon>
        <taxon>Sporadotrichida</taxon>
        <taxon>Oxytrichidae</taxon>
        <taxon>Oxytrichinae</taxon>
        <taxon>Oxytricha</taxon>
    </lineage>
</organism>